<dbReference type="AlphaFoldDB" id="I3EIU1"/>
<dbReference type="HOGENOM" id="CLU_624184_0_0_1"/>
<keyword evidence="1" id="KW-0472">Membrane</keyword>
<feature type="transmembrane region" description="Helical" evidence="1">
    <location>
        <begin position="402"/>
        <end position="424"/>
    </location>
</feature>
<accession>I3EIU1</accession>
<evidence type="ECO:0000313" key="2">
    <source>
        <dbReference type="EMBL" id="EIJ89138.1"/>
    </source>
</evidence>
<dbReference type="Proteomes" id="UP000002872">
    <property type="component" value="Unassembled WGS sequence"/>
</dbReference>
<keyword evidence="1" id="KW-0812">Transmembrane</keyword>
<dbReference type="EMBL" id="GL870877">
    <property type="protein sequence ID" value="EIJ89138.1"/>
    <property type="molecule type" value="Genomic_DNA"/>
</dbReference>
<dbReference type="OrthoDB" id="10291728at2759"/>
<evidence type="ECO:0000256" key="1">
    <source>
        <dbReference type="SAM" id="Phobius"/>
    </source>
</evidence>
<gene>
    <name evidence="2" type="ORF">NEQG_00957</name>
</gene>
<reference evidence="2" key="1">
    <citation type="submission" date="2011-01" db="EMBL/GenBank/DDBJ databases">
        <title>The Genome Sequence of Nematocida parisii strain ERTm3.</title>
        <authorList>
            <consortium name="The Broad Institute Genome Sequencing Platform"/>
            <consortium name="The Broad Institute Genome Sequencing Center for Infectious Disease"/>
            <person name="Cuomo C."/>
            <person name="Troemel E."/>
            <person name="Young S.K."/>
            <person name="Zeng Q."/>
            <person name="Gargeya S."/>
            <person name="Fitzgerald M."/>
            <person name="Haas B."/>
            <person name="Abouelleil A."/>
            <person name="Alvarado L."/>
            <person name="Arachchi H.M."/>
            <person name="Berlin A."/>
            <person name="Chapman S.B."/>
            <person name="Gearin G."/>
            <person name="Goldberg J."/>
            <person name="Griggs A."/>
            <person name="Gujja S."/>
            <person name="Hansen M."/>
            <person name="Heiman D."/>
            <person name="Howarth C."/>
            <person name="Larimer J."/>
            <person name="Lui A."/>
            <person name="MacDonald P.J.P."/>
            <person name="McCowen C."/>
            <person name="Montmayeur A."/>
            <person name="Murphy C."/>
            <person name="Neiman D."/>
            <person name="Pearson M."/>
            <person name="Priest M."/>
            <person name="Roberts A."/>
            <person name="Saif S."/>
            <person name="Shea T."/>
            <person name="Sisk P."/>
            <person name="Stolte C."/>
            <person name="Sykes S."/>
            <person name="Wortman J."/>
            <person name="Nusbaum C."/>
            <person name="Birren B."/>
        </authorList>
    </citation>
    <scope>NUCLEOTIDE SEQUENCE</scope>
    <source>
        <strain evidence="2">ERTm3</strain>
    </source>
</reference>
<name>I3EIU1_NEMP3</name>
<keyword evidence="3" id="KW-1185">Reference proteome</keyword>
<dbReference type="VEuPathDB" id="MicrosporidiaDB:NEQG_00957"/>
<protein>
    <submittedName>
        <fullName evidence="2">Uncharacterized protein</fullName>
    </submittedName>
</protein>
<dbReference type="InParanoid" id="I3EIU1"/>
<keyword evidence="1" id="KW-1133">Transmembrane helix</keyword>
<proteinExistence type="predicted"/>
<organism evidence="2 3">
    <name type="scientific">Nematocida parisii (strain ERTm3)</name>
    <name type="common">Nematode killer fungus</name>
    <dbReference type="NCBI Taxonomy" id="935791"/>
    <lineage>
        <taxon>Eukaryota</taxon>
        <taxon>Fungi</taxon>
        <taxon>Fungi incertae sedis</taxon>
        <taxon>Microsporidia</taxon>
        <taxon>Nematocida</taxon>
    </lineage>
</organism>
<sequence>MSKDLYVQLADKMREVYSIDDLDTLTVTKVICLIFDLYKREILFQDKFKYLNNLAYNTFMIMISRNIKDDQILTAEAVNDAIRKSIEETEIIMSAIEEAGNEMKDAKQRKAYYNLMNNNHLSIMLQYSHIHDYILKDLKDAVNAYNPTFLSQLTPQEAEEALLKCSILSKTTRLQKVLNILIKHGGNLSGHNDNGEVIANFSSLHLTSDEIYSLQLFLSTGYDNLFYPIQAMEKSIFVLEHAYEEFSFFKPVFSALFFFLSKDCQIITREYPYKAGLIASLQLLQMCDRDIPIEKINTWYANFNGINENARGIFLENTIPNYVRTVQKQLSLVHRPVIKFFTYKKLLPHELYVLCKQKKIALYNTPPSEALNTIDDYLEACSNITENDVVYQEITPNQSTSWSGIIVLTIFFILVISFLAIFLLHCDSLKKVYVNYIIV</sequence>
<evidence type="ECO:0000313" key="3">
    <source>
        <dbReference type="Proteomes" id="UP000002872"/>
    </source>
</evidence>